<organism evidence="2 4">
    <name type="scientific">Rotaria sordida</name>
    <dbReference type="NCBI Taxonomy" id="392033"/>
    <lineage>
        <taxon>Eukaryota</taxon>
        <taxon>Metazoa</taxon>
        <taxon>Spiralia</taxon>
        <taxon>Gnathifera</taxon>
        <taxon>Rotifera</taxon>
        <taxon>Eurotatoria</taxon>
        <taxon>Bdelloidea</taxon>
        <taxon>Philodinida</taxon>
        <taxon>Philodinidae</taxon>
        <taxon>Rotaria</taxon>
    </lineage>
</organism>
<dbReference type="OrthoDB" id="167578at2759"/>
<dbReference type="Proteomes" id="UP000663889">
    <property type="component" value="Unassembled WGS sequence"/>
</dbReference>
<dbReference type="EMBL" id="CAJNOU010001968">
    <property type="protein sequence ID" value="CAF1275602.1"/>
    <property type="molecule type" value="Genomic_DNA"/>
</dbReference>
<reference evidence="2" key="1">
    <citation type="submission" date="2021-02" db="EMBL/GenBank/DDBJ databases">
        <authorList>
            <person name="Nowell W R."/>
        </authorList>
    </citation>
    <scope>NUCLEOTIDE SEQUENCE</scope>
</reference>
<dbReference type="EMBL" id="CAJNOO010002281">
    <property type="protein sequence ID" value="CAF1253017.1"/>
    <property type="molecule type" value="Genomic_DNA"/>
</dbReference>
<name>A0A815AD02_9BILA</name>
<feature type="signal peptide" evidence="1">
    <location>
        <begin position="1"/>
        <end position="20"/>
    </location>
</feature>
<keyword evidence="1" id="KW-0732">Signal</keyword>
<proteinExistence type="predicted"/>
<comment type="caution">
    <text evidence="2">The sequence shown here is derived from an EMBL/GenBank/DDBJ whole genome shotgun (WGS) entry which is preliminary data.</text>
</comment>
<feature type="chain" id="PRO_5036411270" evidence="1">
    <location>
        <begin position="21"/>
        <end position="144"/>
    </location>
</feature>
<protein>
    <submittedName>
        <fullName evidence="2">Uncharacterized protein</fullName>
    </submittedName>
</protein>
<evidence type="ECO:0000256" key="1">
    <source>
        <dbReference type="SAM" id="SignalP"/>
    </source>
</evidence>
<evidence type="ECO:0000313" key="4">
    <source>
        <dbReference type="Proteomes" id="UP000663882"/>
    </source>
</evidence>
<dbReference type="AlphaFoldDB" id="A0A815AD02"/>
<evidence type="ECO:0000313" key="2">
    <source>
        <dbReference type="EMBL" id="CAF1253017.1"/>
    </source>
</evidence>
<accession>A0A815AD02</accession>
<sequence>MSIGTFLLWFVITITHIVQSDRASSSLVHNVLTTDELHIDPFEDPYLRTVLRMDSKTLMEIPMLDDATFISQLNESNDDRNILGDHCHVIEPEKNKIRIFKQVLKERVINESTPIPKIYGEELAKMMLTLATIAILPSQREMSM</sequence>
<gene>
    <name evidence="2" type="ORF">RFH988_LOCUS27275</name>
    <name evidence="3" type="ORF">SEV965_LOCUS24985</name>
</gene>
<dbReference type="Proteomes" id="UP000663882">
    <property type="component" value="Unassembled WGS sequence"/>
</dbReference>
<evidence type="ECO:0000313" key="3">
    <source>
        <dbReference type="EMBL" id="CAF1275602.1"/>
    </source>
</evidence>